<comment type="subcellular location">
    <subcellularLocation>
        <location evidence="1">Nucleus</location>
    </subcellularLocation>
</comment>
<keyword evidence="2" id="KW-0479">Metal-binding</keyword>
<dbReference type="PANTHER" id="PTHR31313">
    <property type="entry name" value="TY1 ENHANCER ACTIVATOR"/>
    <property type="match status" value="1"/>
</dbReference>
<dbReference type="PROSITE" id="PS50048">
    <property type="entry name" value="ZN2_CY6_FUNGAL_2"/>
    <property type="match status" value="1"/>
</dbReference>
<dbReference type="Pfam" id="PF00172">
    <property type="entry name" value="Zn_clus"/>
    <property type="match status" value="1"/>
</dbReference>
<dbReference type="GeneID" id="87811526"/>
<evidence type="ECO:0000256" key="7">
    <source>
        <dbReference type="ARBA" id="ARBA00023242"/>
    </source>
</evidence>
<proteinExistence type="predicted"/>
<protein>
    <submittedName>
        <fullName evidence="10">Nitrogen assimilation transcription factor nit-4</fullName>
    </submittedName>
</protein>
<feature type="compositionally biased region" description="Basic and acidic residues" evidence="8">
    <location>
        <begin position="136"/>
        <end position="155"/>
    </location>
</feature>
<dbReference type="PROSITE" id="PS00463">
    <property type="entry name" value="ZN2_CY6_FUNGAL_1"/>
    <property type="match status" value="1"/>
</dbReference>
<evidence type="ECO:0000256" key="8">
    <source>
        <dbReference type="SAM" id="MobiDB-lite"/>
    </source>
</evidence>
<keyword evidence="11" id="KW-1185">Reference proteome</keyword>
<keyword evidence="4" id="KW-0805">Transcription regulation</keyword>
<dbReference type="GO" id="GO:0006351">
    <property type="term" value="P:DNA-templated transcription"/>
    <property type="evidence" value="ECO:0007669"/>
    <property type="project" value="InterPro"/>
</dbReference>
<dbReference type="Gene3D" id="4.10.240.10">
    <property type="entry name" value="Zn(2)-C6 fungal-type DNA-binding domain"/>
    <property type="match status" value="1"/>
</dbReference>
<evidence type="ECO:0000313" key="11">
    <source>
        <dbReference type="Proteomes" id="UP000827549"/>
    </source>
</evidence>
<dbReference type="GO" id="GO:0000981">
    <property type="term" value="F:DNA-binding transcription factor activity, RNA polymerase II-specific"/>
    <property type="evidence" value="ECO:0007669"/>
    <property type="project" value="InterPro"/>
</dbReference>
<dbReference type="GO" id="GO:0003677">
    <property type="term" value="F:DNA binding"/>
    <property type="evidence" value="ECO:0007669"/>
    <property type="project" value="UniProtKB-KW"/>
</dbReference>
<evidence type="ECO:0000256" key="2">
    <source>
        <dbReference type="ARBA" id="ARBA00022723"/>
    </source>
</evidence>
<dbReference type="EMBL" id="CP086719">
    <property type="protein sequence ID" value="WOO84844.1"/>
    <property type="molecule type" value="Genomic_DNA"/>
</dbReference>
<evidence type="ECO:0000256" key="1">
    <source>
        <dbReference type="ARBA" id="ARBA00004123"/>
    </source>
</evidence>
<dbReference type="InterPro" id="IPR007219">
    <property type="entry name" value="XnlR_reg_dom"/>
</dbReference>
<accession>A0AAF0YGX4</accession>
<evidence type="ECO:0000256" key="3">
    <source>
        <dbReference type="ARBA" id="ARBA00022833"/>
    </source>
</evidence>
<dbReference type="Pfam" id="PF04082">
    <property type="entry name" value="Fungal_trans"/>
    <property type="match status" value="1"/>
</dbReference>
<keyword evidence="6" id="KW-0804">Transcription</keyword>
<dbReference type="GO" id="GO:0008270">
    <property type="term" value="F:zinc ion binding"/>
    <property type="evidence" value="ECO:0007669"/>
    <property type="project" value="InterPro"/>
</dbReference>
<dbReference type="CDD" id="cd12148">
    <property type="entry name" value="fungal_TF_MHR"/>
    <property type="match status" value="1"/>
</dbReference>
<feature type="region of interest" description="Disordered" evidence="8">
    <location>
        <begin position="1"/>
        <end position="40"/>
    </location>
</feature>
<dbReference type="InterPro" id="IPR001138">
    <property type="entry name" value="Zn2Cys6_DnaBD"/>
</dbReference>
<dbReference type="PANTHER" id="PTHR31313:SF81">
    <property type="entry name" value="TY1 ENHANCER ACTIVATOR"/>
    <property type="match status" value="1"/>
</dbReference>
<gene>
    <name evidence="10" type="primary">nit-4_6</name>
    <name evidence="10" type="ORF">LOC62_06G008360</name>
</gene>
<dbReference type="RefSeq" id="XP_062630870.1">
    <property type="nucleotide sequence ID" value="XM_062774885.1"/>
</dbReference>
<organism evidence="10 11">
    <name type="scientific">Vanrija pseudolonga</name>
    <dbReference type="NCBI Taxonomy" id="143232"/>
    <lineage>
        <taxon>Eukaryota</taxon>
        <taxon>Fungi</taxon>
        <taxon>Dikarya</taxon>
        <taxon>Basidiomycota</taxon>
        <taxon>Agaricomycotina</taxon>
        <taxon>Tremellomycetes</taxon>
        <taxon>Trichosporonales</taxon>
        <taxon>Trichosporonaceae</taxon>
        <taxon>Vanrija</taxon>
    </lineage>
</organism>
<dbReference type="Proteomes" id="UP000827549">
    <property type="component" value="Chromosome 6"/>
</dbReference>
<dbReference type="SMART" id="SM00906">
    <property type="entry name" value="Fungal_trans"/>
    <property type="match status" value="1"/>
</dbReference>
<keyword evidence="3" id="KW-0862">Zinc</keyword>
<dbReference type="InterPro" id="IPR036864">
    <property type="entry name" value="Zn2-C6_fun-type_DNA-bd_sf"/>
</dbReference>
<reference evidence="10" key="1">
    <citation type="submission" date="2023-10" db="EMBL/GenBank/DDBJ databases">
        <authorList>
            <person name="Noh H."/>
        </authorList>
    </citation>
    <scope>NUCLEOTIDE SEQUENCE</scope>
    <source>
        <strain evidence="10">DUCC4014</strain>
    </source>
</reference>
<dbReference type="SUPFAM" id="SSF57701">
    <property type="entry name" value="Zn2/Cys6 DNA-binding domain"/>
    <property type="match status" value="1"/>
</dbReference>
<keyword evidence="5" id="KW-0238">DNA-binding</keyword>
<feature type="region of interest" description="Disordered" evidence="8">
    <location>
        <begin position="112"/>
        <end position="172"/>
    </location>
</feature>
<sequence>MPPAPGSSNGPSASSSAAPTASPPQNAAAAANDASEKVSRRRISHISKACNGCRRRKMKCDGAQPSCSICKVYNEQCVYNPEQDGRRSAPKAYVSALEDRIRLLEGALRAHGINDELGPGPTGTAGGAGNSTAVKVKTERLDDDDLERRDRERESASVPLGAGVGGGGADRDRLKIDEETGELHDFGPFSVVKAVTDSSATQSSPSDQGVSTTGTGHERVALLVPRYPNLPTLGTPELDDWTHEEVLRLFFNYYNAQCYWVNERGFRRDLLASPTVEGTIIRPRRTPYYSPMLHNILLAMGVGFLNVDKKVREQLALAFGARAKALLEEETEQAMLSTVSGVLLLATFHASLSRHSLGFIYTGVGMRLIQALGMGSSCAAWVANGSISEETMQHRYNVFYASYILDKFWSTYVGRPASLKWADHDIPLPAPDAREDEVLFYPVVHPHSPQQQHQAQHSIAHIQSFEAFAAQHGAGTGTDGFLPRVSQQSLDLSQEITSQSSQARFQSHFTPPPTFGSPVKGWRSTTWHWLVKLCIIVERVIGTVYSSGFTTASPSVQRAISDIDIQLQKWHDGLPAPLRLPASTAATSYPPANDTPAIPNHILVMHSYYYFCIILVHRPWFAHIESASRDGPIDSSIEKCEKAAQGVNNILVLYNRSLGLRYAPITFSQVIFTTGTVHLLSAIHGKPRRRKAAFEAVQTCIVALEDLGDTWKCAAASAHALQQLLVESFQNQSKPSTNEPEPTEEEKKANELEEMLRDPAVNEHLKKLGWMPPNLDTSQQQPMQLFGPSPPQPFGARTMSDSPTNIAVSPVTVNWPLYQALQFQTSQPGLHPQAFPQAPPVGGPMGDNRQSQPNAGAEAPVPAQLEDGVNKNGSVQQQQQQQQNLVFQALYAGAPHQLFQTGNYWSWPFTPTDIHGSEEQRRSQ</sequence>
<evidence type="ECO:0000256" key="6">
    <source>
        <dbReference type="ARBA" id="ARBA00023163"/>
    </source>
</evidence>
<feature type="region of interest" description="Disordered" evidence="8">
    <location>
        <begin position="730"/>
        <end position="750"/>
    </location>
</feature>
<dbReference type="InterPro" id="IPR051615">
    <property type="entry name" value="Transcr_Regulatory_Elem"/>
</dbReference>
<feature type="compositionally biased region" description="Low complexity" evidence="8">
    <location>
        <begin position="1"/>
        <end position="33"/>
    </location>
</feature>
<feature type="region of interest" description="Disordered" evidence="8">
    <location>
        <begin position="836"/>
        <end position="859"/>
    </location>
</feature>
<feature type="domain" description="Zn(2)-C6 fungal-type" evidence="9">
    <location>
        <begin position="49"/>
        <end position="79"/>
    </location>
</feature>
<dbReference type="AlphaFoldDB" id="A0AAF0YGX4"/>
<dbReference type="CDD" id="cd14723">
    <property type="entry name" value="ZIP_Ppr1"/>
    <property type="match status" value="1"/>
</dbReference>
<evidence type="ECO:0000313" key="10">
    <source>
        <dbReference type="EMBL" id="WOO84844.1"/>
    </source>
</evidence>
<name>A0AAF0YGX4_9TREE</name>
<keyword evidence="7" id="KW-0539">Nucleus</keyword>
<dbReference type="CDD" id="cd00067">
    <property type="entry name" value="GAL4"/>
    <property type="match status" value="1"/>
</dbReference>
<evidence type="ECO:0000256" key="4">
    <source>
        <dbReference type="ARBA" id="ARBA00023015"/>
    </source>
</evidence>
<dbReference type="GO" id="GO:0005634">
    <property type="term" value="C:nucleus"/>
    <property type="evidence" value="ECO:0007669"/>
    <property type="project" value="UniProtKB-SubCell"/>
</dbReference>
<evidence type="ECO:0000256" key="5">
    <source>
        <dbReference type="ARBA" id="ARBA00023125"/>
    </source>
</evidence>
<feature type="compositionally biased region" description="Gly residues" evidence="8">
    <location>
        <begin position="120"/>
        <end position="129"/>
    </location>
</feature>
<dbReference type="SMART" id="SM00066">
    <property type="entry name" value="GAL4"/>
    <property type="match status" value="1"/>
</dbReference>
<evidence type="ECO:0000259" key="9">
    <source>
        <dbReference type="PROSITE" id="PS50048"/>
    </source>
</evidence>